<feature type="domain" description="Abortive infection protein-like C-terminal" evidence="1">
    <location>
        <begin position="194"/>
        <end position="271"/>
    </location>
</feature>
<comment type="caution">
    <text evidence="2">The sequence shown here is derived from an EMBL/GenBank/DDBJ whole genome shotgun (WGS) entry which is preliminary data.</text>
</comment>
<reference evidence="3" key="1">
    <citation type="journal article" date="2019" name="Int. J. Syst. Evol. Microbiol.">
        <title>The Global Catalogue of Microorganisms (GCM) 10K type strain sequencing project: providing services to taxonomists for standard genome sequencing and annotation.</title>
        <authorList>
            <consortium name="The Broad Institute Genomics Platform"/>
            <consortium name="The Broad Institute Genome Sequencing Center for Infectious Disease"/>
            <person name="Wu L."/>
            <person name="Ma J."/>
        </authorList>
    </citation>
    <scope>NUCLEOTIDE SEQUENCE [LARGE SCALE GENOMIC DNA]</scope>
    <source>
        <strain evidence="3">CCUG 49571</strain>
    </source>
</reference>
<proteinExistence type="predicted"/>
<name>A0ABV9F8Q0_9BACL</name>
<evidence type="ECO:0000259" key="1">
    <source>
        <dbReference type="Pfam" id="PF14355"/>
    </source>
</evidence>
<accession>A0ABV9F8Q0</accession>
<keyword evidence="3" id="KW-1185">Reference proteome</keyword>
<sequence length="276" mass="30422">MKTDYVPINEAILLAVSKMIDDSQTEAKREPSHSDLDFLFSQFGLSHADPRTQGQTVGKFKRVRGVLYWALENDIPTGEKVTKRLIEVIRGYGGFREESPNFVGKDALNNAIEAFKSEGYLLTLNGEIQPAVLENLSDREMTEALQAYVRRAKKGSRDAALLAGTGKDLLEAVAKHVLNVKWGQVSTNYNFPFLLGQAFTALDMATAQARVGANETFITRYEKALYDLGCAVNAIRNKEGTGHGRPFLPSISQAEASNAIQAIGLVAEYMLMKLED</sequence>
<protein>
    <submittedName>
        <fullName evidence="2">Abortive infection family protein</fullName>
    </submittedName>
</protein>
<dbReference type="EMBL" id="JBHSEP010000004">
    <property type="protein sequence ID" value="MFC4598062.1"/>
    <property type="molecule type" value="Genomic_DNA"/>
</dbReference>
<dbReference type="InterPro" id="IPR026001">
    <property type="entry name" value="Abi-like_C"/>
</dbReference>
<gene>
    <name evidence="2" type="ORF">ACFO3S_07385</name>
</gene>
<dbReference type="RefSeq" id="WP_378093928.1">
    <property type="nucleotide sequence ID" value="NZ_JBHSEP010000004.1"/>
</dbReference>
<dbReference type="Proteomes" id="UP001596028">
    <property type="component" value="Unassembled WGS sequence"/>
</dbReference>
<dbReference type="Pfam" id="PF14355">
    <property type="entry name" value="Abi_C"/>
    <property type="match status" value="1"/>
</dbReference>
<evidence type="ECO:0000313" key="3">
    <source>
        <dbReference type="Proteomes" id="UP001596028"/>
    </source>
</evidence>
<organism evidence="2 3">
    <name type="scientific">Cohnella hongkongensis</name>
    <dbReference type="NCBI Taxonomy" id="178337"/>
    <lineage>
        <taxon>Bacteria</taxon>
        <taxon>Bacillati</taxon>
        <taxon>Bacillota</taxon>
        <taxon>Bacilli</taxon>
        <taxon>Bacillales</taxon>
        <taxon>Paenibacillaceae</taxon>
        <taxon>Cohnella</taxon>
    </lineage>
</organism>
<evidence type="ECO:0000313" key="2">
    <source>
        <dbReference type="EMBL" id="MFC4598062.1"/>
    </source>
</evidence>